<organism evidence="25">
    <name type="scientific">Bactrocera dorsalis</name>
    <name type="common">Oriental fruit fly</name>
    <name type="synonym">Dacus dorsalis</name>
    <dbReference type="NCBI Taxonomy" id="27457"/>
    <lineage>
        <taxon>Eukaryota</taxon>
        <taxon>Metazoa</taxon>
        <taxon>Ecdysozoa</taxon>
        <taxon>Arthropoda</taxon>
        <taxon>Hexapoda</taxon>
        <taxon>Insecta</taxon>
        <taxon>Pterygota</taxon>
        <taxon>Neoptera</taxon>
        <taxon>Endopterygota</taxon>
        <taxon>Diptera</taxon>
        <taxon>Brachycera</taxon>
        <taxon>Muscomorpha</taxon>
        <taxon>Tephritoidea</taxon>
        <taxon>Tephritidae</taxon>
        <taxon>Bactrocera</taxon>
        <taxon>Bactrocera</taxon>
    </lineage>
</organism>
<dbReference type="PANTHER" id="PTHR11878:SF65">
    <property type="entry name" value="NA_CA-EXCHANGE PROTEIN, ISOFORM G"/>
    <property type="match status" value="1"/>
</dbReference>
<accession>A0A034VVP4</accession>
<dbReference type="GO" id="GO:0005516">
    <property type="term" value="F:calmodulin binding"/>
    <property type="evidence" value="ECO:0007669"/>
    <property type="project" value="UniProtKB-KW"/>
</dbReference>
<evidence type="ECO:0000256" key="7">
    <source>
        <dbReference type="ARBA" id="ARBA00022692"/>
    </source>
</evidence>
<dbReference type="GO" id="GO:0042383">
    <property type="term" value="C:sarcolemma"/>
    <property type="evidence" value="ECO:0007669"/>
    <property type="project" value="TreeGrafter"/>
</dbReference>
<keyword evidence="18" id="KW-0739">Sodium transport</keyword>
<reference evidence="25" key="1">
    <citation type="journal article" date="2014" name="BMC Genomics">
        <title>Characterizing the developmental transcriptome of the oriental fruit fly, Bactrocera dorsalis (Diptera: Tephritidae) through comparative genomic analysis with Drosophila melanogaster utilizing modENCODE datasets.</title>
        <authorList>
            <person name="Geib S.M."/>
            <person name="Calla B."/>
            <person name="Hall B."/>
            <person name="Hou S."/>
            <person name="Manoukis N.C."/>
        </authorList>
    </citation>
    <scope>NUCLEOTIDE SEQUENCE</scope>
    <source>
        <strain evidence="25">Punador</strain>
    </source>
</reference>
<dbReference type="OrthoDB" id="418484at2759"/>
<feature type="compositionally biased region" description="Acidic residues" evidence="21">
    <location>
        <begin position="121"/>
        <end position="134"/>
    </location>
</feature>
<feature type="compositionally biased region" description="Polar residues" evidence="21">
    <location>
        <begin position="39"/>
        <end position="48"/>
    </location>
</feature>
<evidence type="ECO:0000256" key="23">
    <source>
        <dbReference type="SAM" id="SignalP"/>
    </source>
</evidence>
<dbReference type="SMART" id="SM00237">
    <property type="entry name" value="Calx_beta"/>
    <property type="match status" value="2"/>
</dbReference>
<dbReference type="PRINTS" id="PR01259">
    <property type="entry name" value="NACAEXCHNGR"/>
</dbReference>
<dbReference type="Pfam" id="PF01699">
    <property type="entry name" value="Na_Ca_ex"/>
    <property type="match status" value="2"/>
</dbReference>
<feature type="transmembrane region" description="Helical" evidence="22">
    <location>
        <begin position="305"/>
        <end position="328"/>
    </location>
</feature>
<comment type="catalytic activity">
    <reaction evidence="19">
        <text>Ca(2+)(in) + 3 Na(+)(out) = Ca(2+)(out) + 3 Na(+)(in)</text>
        <dbReference type="Rhea" id="RHEA:69955"/>
        <dbReference type="ChEBI" id="CHEBI:29101"/>
        <dbReference type="ChEBI" id="CHEBI:29108"/>
    </reaction>
</comment>
<evidence type="ECO:0000256" key="9">
    <source>
        <dbReference type="ARBA" id="ARBA00022729"/>
    </source>
</evidence>
<evidence type="ECO:0000256" key="8">
    <source>
        <dbReference type="ARBA" id="ARBA00022723"/>
    </source>
</evidence>
<evidence type="ECO:0000256" key="13">
    <source>
        <dbReference type="ARBA" id="ARBA00022989"/>
    </source>
</evidence>
<dbReference type="PANTHER" id="PTHR11878">
    <property type="entry name" value="SODIUM/CALCIUM EXCHANGER"/>
    <property type="match status" value="1"/>
</dbReference>
<dbReference type="Gene3D" id="2.60.40.2030">
    <property type="match status" value="2"/>
</dbReference>
<dbReference type="GO" id="GO:0046872">
    <property type="term" value="F:metal ion binding"/>
    <property type="evidence" value="ECO:0007669"/>
    <property type="project" value="UniProtKB-KW"/>
</dbReference>
<keyword evidence="9 23" id="KW-0732">Signal</keyword>
<feature type="transmembrane region" description="Helical" evidence="22">
    <location>
        <begin position="334"/>
        <end position="354"/>
    </location>
</feature>
<evidence type="ECO:0000256" key="22">
    <source>
        <dbReference type="SAM" id="Phobius"/>
    </source>
</evidence>
<keyword evidence="11" id="KW-0106">Calcium</keyword>
<evidence type="ECO:0000256" key="16">
    <source>
        <dbReference type="ARBA" id="ARBA00023136"/>
    </source>
</evidence>
<dbReference type="InterPro" id="IPR051171">
    <property type="entry name" value="CaCA"/>
</dbReference>
<dbReference type="SUPFAM" id="SSF141072">
    <property type="entry name" value="CalX-like"/>
    <property type="match status" value="2"/>
</dbReference>
<evidence type="ECO:0000256" key="21">
    <source>
        <dbReference type="SAM" id="MobiDB-lite"/>
    </source>
</evidence>
<evidence type="ECO:0000256" key="4">
    <source>
        <dbReference type="ARBA" id="ARBA00022449"/>
    </source>
</evidence>
<feature type="chain" id="PRO_5001557353" evidence="23">
    <location>
        <begin position="37"/>
        <end position="1023"/>
    </location>
</feature>
<keyword evidence="3" id="KW-0813">Transport</keyword>
<dbReference type="FunFam" id="1.20.1420.30:FF:000003">
    <property type="entry name" value="sodium/calcium exchanger 1 isoform X1"/>
    <property type="match status" value="1"/>
</dbReference>
<evidence type="ECO:0000259" key="24">
    <source>
        <dbReference type="SMART" id="SM00237"/>
    </source>
</evidence>
<dbReference type="InterPro" id="IPR003644">
    <property type="entry name" value="Calx_beta"/>
</dbReference>
<evidence type="ECO:0000256" key="20">
    <source>
        <dbReference type="SAM" id="Coils"/>
    </source>
</evidence>
<feature type="transmembrane region" description="Helical" evidence="22">
    <location>
        <begin position="954"/>
        <end position="975"/>
    </location>
</feature>
<evidence type="ECO:0000256" key="15">
    <source>
        <dbReference type="ARBA" id="ARBA00023065"/>
    </source>
</evidence>
<feature type="compositionally biased region" description="Polar residues" evidence="21">
    <location>
        <begin position="99"/>
        <end position="109"/>
    </location>
</feature>
<feature type="transmembrane region" description="Helical" evidence="22">
    <location>
        <begin position="271"/>
        <end position="293"/>
    </location>
</feature>
<sequence>MALILLNRQRSSRDRTQLAIFCLLLVCTTTLRLVHGAETPNNGSSNNLAAVGNKPNDDKVTRSTDVAGANSDVSAVAKAGGAGSGGGGDAADVGGDTPKANQNNNAGATSSNDSNGVVDGDGNDDGDDDDDGNADDAKGGDNVTALPQHSGSSLQCKDGLLLKVWMPIDNVSTGDRVARGLVYFLAMSYLFIGVSIVSDRFMAAIEVITSKEKEVVIKKKGGETQVVVVRVWNETVANLTLMALGSSAPEILLSVIEMFQKGFEAGDLGPGTIVGSAAYNLFVIIALCIAVIPNGQVRKIKHLRVFIVTAAWSLFAYVWLYLILAQISPGRVEVWEGLLTFIFFPTTVLTAYIADRRLLIYKYLDKNYRMNKRGVIVSAEGDAVLEMNRHESIKELAENEEMKDFEDARREYISTLKELRKKYPQSDLEQLEMMAQEQLINRGPKSRAFYRIQATRKMMGSGNIMRKVQERALTDLNEVKAQLQRVEVEAEDDDTTVRICFEPGHYTVMESCGEFELRVVRRGDLSGYTTVDYQTEDGSAEAGSDYIGKKGVLTFPPGVDEQRFKIEVIDDDVFEQDEHFYVRLSNPSDPAILAVPKVATVMILDDDHAGIFAFNQKTHDFAESIGTYDLKVQRYSGARGKVIIPFWTEDGTGKAGKDYEPVQGELVFENNETEKFIPLGIIEEGSYEKDVLFYVNIGEPIIAPDNSIKTEALKFLNKFLDDEMVGLIEAAEKKAPEELTEEDKMALLGRPKLGEVVRAELRIKESKEFKNTVDKLVQRANASLLIGTSSWKEQFADALTVTAGDDDGNGDGGEDDGPSSPSCFDYILHFLTLFWKILFAFIPPTDIANGYLCFVVSICGIGMVTALIGDVASHFGCTLGVKDAVTAICFVALGTSLPDTFASKVAAIQDKTADASIGNVTGSNAVNVFLGIGVAWTMAAIYHESHGRAFEVEAGTLAFSVTLFLSGALIAVFLIMYRRKKSIGGELGGPSPQKYIHSAIFFSLWLIYLIMSTLEAYEVIQGF</sequence>
<dbReference type="InterPro" id="IPR004836">
    <property type="entry name" value="Na_Ca_Ex"/>
</dbReference>
<dbReference type="GO" id="GO:0007154">
    <property type="term" value="P:cell communication"/>
    <property type="evidence" value="ECO:0007669"/>
    <property type="project" value="InterPro"/>
</dbReference>
<keyword evidence="13 22" id="KW-1133">Transmembrane helix</keyword>
<keyword evidence="12" id="KW-0112">Calmodulin-binding</keyword>
<dbReference type="NCBIfam" id="TIGR00845">
    <property type="entry name" value="caca"/>
    <property type="match status" value="1"/>
</dbReference>
<evidence type="ECO:0000256" key="12">
    <source>
        <dbReference type="ARBA" id="ARBA00022860"/>
    </source>
</evidence>
<comment type="similarity">
    <text evidence="2">Belongs to the Ca(2+):cation antiporter (CaCA) (TC 2.A.19) family. SLC8 subfamily.</text>
</comment>
<evidence type="ECO:0000256" key="14">
    <source>
        <dbReference type="ARBA" id="ARBA00023053"/>
    </source>
</evidence>
<keyword evidence="10" id="KW-0677">Repeat</keyword>
<feature type="transmembrane region" description="Helical" evidence="22">
    <location>
        <begin position="995"/>
        <end position="1014"/>
    </location>
</feature>
<dbReference type="EMBL" id="GAKP01013037">
    <property type="protein sequence ID" value="JAC45915.1"/>
    <property type="molecule type" value="Transcribed_RNA"/>
</dbReference>
<evidence type="ECO:0000256" key="18">
    <source>
        <dbReference type="ARBA" id="ARBA00023201"/>
    </source>
</evidence>
<keyword evidence="14" id="KW-0915">Sodium</keyword>
<gene>
    <name evidence="25" type="primary">NAC1</name>
</gene>
<comment type="subcellular location">
    <subcellularLocation>
        <location evidence="1">Cell membrane</location>
        <topology evidence="1">Multi-pass membrane protein</topology>
    </subcellularLocation>
</comment>
<keyword evidence="20" id="KW-0175">Coiled coil</keyword>
<dbReference type="InterPro" id="IPR032452">
    <property type="entry name" value="Na_Ca_Ex_C-exten"/>
</dbReference>
<feature type="domain" description="Calx-beta" evidence="24">
    <location>
        <begin position="599"/>
        <end position="698"/>
    </location>
</feature>
<evidence type="ECO:0000256" key="19">
    <source>
        <dbReference type="ARBA" id="ARBA00033667"/>
    </source>
</evidence>
<keyword evidence="7 22" id="KW-0812">Transmembrane</keyword>
<dbReference type="GO" id="GO:0030424">
    <property type="term" value="C:axon"/>
    <property type="evidence" value="ECO:0007669"/>
    <property type="project" value="TreeGrafter"/>
</dbReference>
<feature type="compositionally biased region" description="Low complexity" evidence="21">
    <location>
        <begin position="110"/>
        <end position="120"/>
    </location>
</feature>
<evidence type="ECO:0000256" key="11">
    <source>
        <dbReference type="ARBA" id="ARBA00022837"/>
    </source>
</evidence>
<evidence type="ECO:0000256" key="5">
    <source>
        <dbReference type="ARBA" id="ARBA00022475"/>
    </source>
</evidence>
<keyword evidence="5" id="KW-1003">Cell membrane</keyword>
<evidence type="ECO:0000256" key="2">
    <source>
        <dbReference type="ARBA" id="ARBA00007489"/>
    </source>
</evidence>
<dbReference type="GO" id="GO:0098703">
    <property type="term" value="P:calcium ion import across plasma membrane"/>
    <property type="evidence" value="ECO:0007669"/>
    <property type="project" value="TreeGrafter"/>
</dbReference>
<feature type="signal peptide" evidence="23">
    <location>
        <begin position="1"/>
        <end position="36"/>
    </location>
</feature>
<feature type="domain" description="Calx-beta" evidence="24">
    <location>
        <begin position="486"/>
        <end position="585"/>
    </location>
</feature>
<keyword evidence="16 22" id="KW-0472">Membrane</keyword>
<dbReference type="GO" id="GO:0098794">
    <property type="term" value="C:postsynapse"/>
    <property type="evidence" value="ECO:0007669"/>
    <property type="project" value="TreeGrafter"/>
</dbReference>
<keyword evidence="15" id="KW-0406">Ion transport</keyword>
<keyword evidence="8" id="KW-0479">Metal-binding</keyword>
<evidence type="ECO:0000256" key="3">
    <source>
        <dbReference type="ARBA" id="ARBA00022448"/>
    </source>
</evidence>
<proteinExistence type="inferred from homology"/>
<feature type="transmembrane region" description="Helical" evidence="22">
    <location>
        <begin position="848"/>
        <end position="869"/>
    </location>
</feature>
<feature type="region of interest" description="Disordered" evidence="21">
    <location>
        <begin position="37"/>
        <end position="153"/>
    </location>
</feature>
<keyword evidence="6" id="KW-0109">Calcium transport</keyword>
<evidence type="ECO:0000256" key="1">
    <source>
        <dbReference type="ARBA" id="ARBA00004651"/>
    </source>
</evidence>
<feature type="compositionally biased region" description="Gly residues" evidence="21">
    <location>
        <begin position="80"/>
        <end position="89"/>
    </location>
</feature>
<keyword evidence="4" id="KW-0050">Antiport</keyword>
<feature type="transmembrane region" description="Helical" evidence="22">
    <location>
        <begin position="180"/>
        <end position="198"/>
    </location>
</feature>
<evidence type="ECO:0000256" key="6">
    <source>
        <dbReference type="ARBA" id="ARBA00022568"/>
    </source>
</evidence>
<dbReference type="Pfam" id="PF16494">
    <property type="entry name" value="Na_Ca_ex_C"/>
    <property type="match status" value="1"/>
</dbReference>
<name>A0A034VVP4_BACDO</name>
<evidence type="ECO:0000256" key="17">
    <source>
        <dbReference type="ARBA" id="ARBA00023180"/>
    </source>
</evidence>
<feature type="transmembrane region" description="Helical" evidence="22">
    <location>
        <begin position="925"/>
        <end position="942"/>
    </location>
</feature>
<evidence type="ECO:0000313" key="25">
    <source>
        <dbReference type="EMBL" id="JAC45915.1"/>
    </source>
</evidence>
<dbReference type="GO" id="GO:0005432">
    <property type="term" value="F:calcium:sodium antiporter activity"/>
    <property type="evidence" value="ECO:0007669"/>
    <property type="project" value="InterPro"/>
</dbReference>
<keyword evidence="17" id="KW-0325">Glycoprotein</keyword>
<dbReference type="InterPro" id="IPR038081">
    <property type="entry name" value="CalX-like_sf"/>
</dbReference>
<dbReference type="InterPro" id="IPR044880">
    <property type="entry name" value="NCX_ion-bd_dom_sf"/>
</dbReference>
<dbReference type="Gene3D" id="1.20.1420.30">
    <property type="entry name" value="NCX, central ion-binding region"/>
    <property type="match status" value="2"/>
</dbReference>
<protein>
    <submittedName>
        <fullName evidence="25">Sodium/calcium exchanger 1</fullName>
    </submittedName>
</protein>
<dbReference type="AlphaFoldDB" id="A0A034VVP4"/>
<dbReference type="InterPro" id="IPR004837">
    <property type="entry name" value="NaCa_Exmemb"/>
</dbReference>
<dbReference type="Pfam" id="PF03160">
    <property type="entry name" value="Calx-beta"/>
    <property type="match status" value="1"/>
</dbReference>
<evidence type="ECO:0000256" key="10">
    <source>
        <dbReference type="ARBA" id="ARBA00022737"/>
    </source>
</evidence>
<feature type="coiled-coil region" evidence="20">
    <location>
        <begin position="469"/>
        <end position="496"/>
    </location>
</feature>